<feature type="compositionally biased region" description="Basic residues" evidence="1">
    <location>
        <begin position="121"/>
        <end position="139"/>
    </location>
</feature>
<comment type="caution">
    <text evidence="2">The sequence shown here is derived from an EMBL/GenBank/DDBJ whole genome shotgun (WGS) entry which is preliminary data.</text>
</comment>
<gene>
    <name evidence="2" type="ORF">NDU88_011788</name>
</gene>
<sequence>MSGGANSAHWLRSGPAACPAAESWGLKWGREPPSDGRDWLVPVERSRPVVPRCGRPDPQNSLRGEAEVRLGSARSPEERCDPAVPGGGDTGLAFRPTEGRGSEDWGAQRGPPNETTPGGARKIKKFKKKKKKRGITKKE</sequence>
<keyword evidence="3" id="KW-1185">Reference proteome</keyword>
<evidence type="ECO:0000313" key="3">
    <source>
        <dbReference type="Proteomes" id="UP001066276"/>
    </source>
</evidence>
<feature type="region of interest" description="Disordered" evidence="1">
    <location>
        <begin position="48"/>
        <end position="139"/>
    </location>
</feature>
<accession>A0AAV7R1E4</accession>
<evidence type="ECO:0000313" key="2">
    <source>
        <dbReference type="EMBL" id="KAJ1145502.1"/>
    </source>
</evidence>
<dbReference type="Proteomes" id="UP001066276">
    <property type="component" value="Chromosome 6"/>
</dbReference>
<reference evidence="2" key="1">
    <citation type="journal article" date="2022" name="bioRxiv">
        <title>Sequencing and chromosome-scale assembly of the giantPleurodeles waltlgenome.</title>
        <authorList>
            <person name="Brown T."/>
            <person name="Elewa A."/>
            <person name="Iarovenko S."/>
            <person name="Subramanian E."/>
            <person name="Araus A.J."/>
            <person name="Petzold A."/>
            <person name="Susuki M."/>
            <person name="Suzuki K.-i.T."/>
            <person name="Hayashi T."/>
            <person name="Toyoda A."/>
            <person name="Oliveira C."/>
            <person name="Osipova E."/>
            <person name="Leigh N.D."/>
            <person name="Simon A."/>
            <person name="Yun M.H."/>
        </authorList>
    </citation>
    <scope>NUCLEOTIDE SEQUENCE</scope>
    <source>
        <strain evidence="2">20211129_DDA</strain>
        <tissue evidence="2">Liver</tissue>
    </source>
</reference>
<name>A0AAV7R1E4_PLEWA</name>
<evidence type="ECO:0000256" key="1">
    <source>
        <dbReference type="SAM" id="MobiDB-lite"/>
    </source>
</evidence>
<protein>
    <submittedName>
        <fullName evidence="2">Uncharacterized protein</fullName>
    </submittedName>
</protein>
<proteinExistence type="predicted"/>
<dbReference type="EMBL" id="JANPWB010000010">
    <property type="protein sequence ID" value="KAJ1145502.1"/>
    <property type="molecule type" value="Genomic_DNA"/>
</dbReference>
<dbReference type="AlphaFoldDB" id="A0AAV7R1E4"/>
<organism evidence="2 3">
    <name type="scientific">Pleurodeles waltl</name>
    <name type="common">Iberian ribbed newt</name>
    <dbReference type="NCBI Taxonomy" id="8319"/>
    <lineage>
        <taxon>Eukaryota</taxon>
        <taxon>Metazoa</taxon>
        <taxon>Chordata</taxon>
        <taxon>Craniata</taxon>
        <taxon>Vertebrata</taxon>
        <taxon>Euteleostomi</taxon>
        <taxon>Amphibia</taxon>
        <taxon>Batrachia</taxon>
        <taxon>Caudata</taxon>
        <taxon>Salamandroidea</taxon>
        <taxon>Salamandridae</taxon>
        <taxon>Pleurodelinae</taxon>
        <taxon>Pleurodeles</taxon>
    </lineage>
</organism>